<organism evidence="2">
    <name type="scientific">Streptomyces sp. NBC_00148</name>
    <dbReference type="NCBI Taxonomy" id="2903626"/>
    <lineage>
        <taxon>Bacteria</taxon>
        <taxon>Bacillati</taxon>
        <taxon>Actinomycetota</taxon>
        <taxon>Actinomycetes</taxon>
        <taxon>Kitasatosporales</taxon>
        <taxon>Streptomycetaceae</taxon>
        <taxon>Streptomyces</taxon>
    </lineage>
</organism>
<dbReference type="CDD" id="cd00093">
    <property type="entry name" value="HTH_XRE"/>
    <property type="match status" value="1"/>
</dbReference>
<accession>A0AAU1LQU5</accession>
<sequence>MSTGLRTARTARGWSQERLIREIEQYARSHVTDVASTGSLRVYVSEWENGKRAISDRYATILRRLLGITDTELRASPTQTVSTPAAADGYDELLNRIDAAGSVSESVVKTFNDQTELLRTMDRQMGSAGLVDQMQGHLAALEDTLNFAVLPTARRPVALALAGASTLAAWQAIDSGAIERAWRHYELAKRAARDAEAPMYLAHAMAEQAYVLCAAGRPALGVELVRDAQRTLAEAGSPRLRAWLHATEAELCAHAGMPDDCRRALEAAEATIPATPEDRDPDMLSIFLNASHLTRWRGNVLALLGDDEALTSLYGALEVMDSTFIRAQAGLYSDLAQAHLARAEYDEANSHLRQARLLANRTGSVRYRRRIEQLSARL</sequence>
<reference evidence="2" key="1">
    <citation type="submission" date="2022-10" db="EMBL/GenBank/DDBJ databases">
        <title>The complete genomes of actinobacterial strains from the NBC collection.</title>
        <authorList>
            <person name="Joergensen T.S."/>
            <person name="Alvarez Arevalo M."/>
            <person name="Sterndorff E.B."/>
            <person name="Faurdal D."/>
            <person name="Vuksanovic O."/>
            <person name="Mourched A.-S."/>
            <person name="Charusanti P."/>
            <person name="Shaw S."/>
            <person name="Blin K."/>
            <person name="Weber T."/>
        </authorList>
    </citation>
    <scope>NUCLEOTIDE SEQUENCE</scope>
    <source>
        <strain evidence="2">NBC_00148</strain>
    </source>
</reference>
<evidence type="ECO:0000259" key="1">
    <source>
        <dbReference type="PROSITE" id="PS50943"/>
    </source>
</evidence>
<dbReference type="EMBL" id="CP108169">
    <property type="protein sequence ID" value="WTQ73680.1"/>
    <property type="molecule type" value="Genomic_DNA"/>
</dbReference>
<dbReference type="PROSITE" id="PS50943">
    <property type="entry name" value="HTH_CROC1"/>
    <property type="match status" value="1"/>
</dbReference>
<protein>
    <submittedName>
        <fullName evidence="2">Helix-turn-helix domain-containing protein</fullName>
    </submittedName>
</protein>
<dbReference type="Gene3D" id="1.10.260.40">
    <property type="entry name" value="lambda repressor-like DNA-binding domains"/>
    <property type="match status" value="1"/>
</dbReference>
<evidence type="ECO:0000313" key="2">
    <source>
        <dbReference type="EMBL" id="WTQ73680.1"/>
    </source>
</evidence>
<dbReference type="SUPFAM" id="SSF48452">
    <property type="entry name" value="TPR-like"/>
    <property type="match status" value="1"/>
</dbReference>
<gene>
    <name evidence="2" type="ORF">OG222_11490</name>
</gene>
<feature type="domain" description="HTH cro/C1-type" evidence="1">
    <location>
        <begin position="41"/>
        <end position="73"/>
    </location>
</feature>
<dbReference type="InterPro" id="IPR010982">
    <property type="entry name" value="Lambda_DNA-bd_dom_sf"/>
</dbReference>
<dbReference type="InterPro" id="IPR011990">
    <property type="entry name" value="TPR-like_helical_dom_sf"/>
</dbReference>
<dbReference type="Gene3D" id="1.25.40.10">
    <property type="entry name" value="Tetratricopeptide repeat domain"/>
    <property type="match status" value="1"/>
</dbReference>
<proteinExistence type="predicted"/>
<dbReference type="InterPro" id="IPR001387">
    <property type="entry name" value="Cro/C1-type_HTH"/>
</dbReference>
<name>A0AAU1LQU5_9ACTN</name>
<dbReference type="AlphaFoldDB" id="A0AAU1LQU5"/>
<dbReference type="GO" id="GO:0003677">
    <property type="term" value="F:DNA binding"/>
    <property type="evidence" value="ECO:0007669"/>
    <property type="project" value="InterPro"/>
</dbReference>